<dbReference type="CDD" id="cd14752">
    <property type="entry name" value="GH31_N"/>
    <property type="match status" value="1"/>
</dbReference>
<organism evidence="7 8">
    <name type="scientific">Amphibacillus marinus</name>
    <dbReference type="NCBI Taxonomy" id="872970"/>
    <lineage>
        <taxon>Bacteria</taxon>
        <taxon>Bacillati</taxon>
        <taxon>Bacillota</taxon>
        <taxon>Bacilli</taxon>
        <taxon>Bacillales</taxon>
        <taxon>Bacillaceae</taxon>
        <taxon>Amphibacillus</taxon>
    </lineage>
</organism>
<keyword evidence="2" id="KW-0326">Glycosidase</keyword>
<dbReference type="SUPFAM" id="SSF74650">
    <property type="entry name" value="Galactose mutarotase-like"/>
    <property type="match status" value="1"/>
</dbReference>
<feature type="domain" description="Glycoside hydrolase family 31 N-terminal" evidence="4">
    <location>
        <begin position="58"/>
        <end position="127"/>
    </location>
</feature>
<evidence type="ECO:0000313" key="8">
    <source>
        <dbReference type="Proteomes" id="UP000199300"/>
    </source>
</evidence>
<dbReference type="InterPro" id="IPR011013">
    <property type="entry name" value="Gal_mutarotase_sf_dom"/>
</dbReference>
<dbReference type="GO" id="GO:0005975">
    <property type="term" value="P:carbohydrate metabolic process"/>
    <property type="evidence" value="ECO:0007669"/>
    <property type="project" value="InterPro"/>
</dbReference>
<comment type="similarity">
    <text evidence="1 2">Belongs to the glycosyl hydrolase 31 family.</text>
</comment>
<dbReference type="Gene3D" id="3.20.20.80">
    <property type="entry name" value="Glycosidases"/>
    <property type="match status" value="1"/>
</dbReference>
<dbReference type="Pfam" id="PF01055">
    <property type="entry name" value="Glyco_hydro_31_2nd"/>
    <property type="match status" value="1"/>
</dbReference>
<dbReference type="Pfam" id="PF21365">
    <property type="entry name" value="Glyco_hydro_31_3rd"/>
    <property type="match status" value="1"/>
</dbReference>
<evidence type="ECO:0000256" key="2">
    <source>
        <dbReference type="RuleBase" id="RU361185"/>
    </source>
</evidence>
<dbReference type="Proteomes" id="UP000199300">
    <property type="component" value="Unassembled WGS sequence"/>
</dbReference>
<dbReference type="InterPro" id="IPR048395">
    <property type="entry name" value="Glyco_hydro_31_C"/>
</dbReference>
<dbReference type="Gene3D" id="2.60.40.1180">
    <property type="entry name" value="Golgi alpha-mannosidase II"/>
    <property type="match status" value="2"/>
</dbReference>
<dbReference type="RefSeq" id="WP_091499026.1">
    <property type="nucleotide sequence ID" value="NZ_FODJ01000010.1"/>
</dbReference>
<dbReference type="InterPro" id="IPR033403">
    <property type="entry name" value="DUF5110"/>
</dbReference>
<dbReference type="SUPFAM" id="SSF51445">
    <property type="entry name" value="(Trans)glycosidases"/>
    <property type="match status" value="1"/>
</dbReference>
<dbReference type="Gene3D" id="2.60.40.1760">
    <property type="entry name" value="glycosyl hydrolase (family 31)"/>
    <property type="match status" value="1"/>
</dbReference>
<evidence type="ECO:0000259" key="4">
    <source>
        <dbReference type="Pfam" id="PF13802"/>
    </source>
</evidence>
<name>A0A1H8RA64_9BACI</name>
<accession>A0A1H8RA64</accession>
<feature type="domain" description="DUF5110" evidence="5">
    <location>
        <begin position="625"/>
        <end position="681"/>
    </location>
</feature>
<evidence type="ECO:0000259" key="3">
    <source>
        <dbReference type="Pfam" id="PF01055"/>
    </source>
</evidence>
<dbReference type="STRING" id="872970.SAMN04488134_11014"/>
<evidence type="ECO:0000313" key="7">
    <source>
        <dbReference type="EMBL" id="SEO63335.1"/>
    </source>
</evidence>
<dbReference type="GO" id="GO:0004553">
    <property type="term" value="F:hydrolase activity, hydrolyzing O-glycosyl compounds"/>
    <property type="evidence" value="ECO:0007669"/>
    <property type="project" value="InterPro"/>
</dbReference>
<dbReference type="OrthoDB" id="176168at2"/>
<sequence length="695" mass="79256">MHQVVKGVWRYCHGETELHTPIKMRNKPISENIENLASANQAPINQADIKVAQTSRGLKVELPLQADEQIYGFGLQLHRMNHTGRKKHIRVNSDPIADTGDSHAPVPFYVSNAGYGVLVDTLRYCTFYTGTNLKKGESEGRANEVHKVGTSEIELYGYEKTEGDRQVLVDIPAAKGIDIYIFEGPDLLSAVKRYNLFSGGGTLPPLWGLGMWYRAYSAANSKDIKRLAEELRQSEMPVDVFGFEPGWQTKAYSASFVWDNNRYPNYQSMIDTLTKQHYKVNLWEHIFVHPTSPMYQGLKPFSGDFEVWQGLVPDLAVEEAKNQFANYHLKTFVNKGISGFKLDECDSSDFVHSNWSFPDLSYFPSGLDGEQMHNQIGLLYQDTIERPFEQIGKRTWSQVRASGALASPYPFVLYSDLYNHRDFIRGVVNSGFSGLLWTPEVRDASSPEDLIRRIEAVILSPMALLNCWRLPNLPWLQVDLEKNVNGEFDKGYEETRAICKHLFKFRMSLIPYLYAAFSSYYEEGTPPFRALVMDYPDDPQTFTVDDQYMMGANLLIAPLISDQTKREVYLPTGSWYDFWTNELLEGNQTLTIKPKLGQPPIYVKENTLLPLAKPVQYVTDQTVFELVVNVYGAQAQPFSLHEDDGESLAYKNKQSNQVILHWNANSGGQLERAGQFESERYLVTKWRVVHTEKNT</sequence>
<dbReference type="InterPro" id="IPR000322">
    <property type="entry name" value="Glyco_hydro_31_TIM"/>
</dbReference>
<dbReference type="AlphaFoldDB" id="A0A1H8RA64"/>
<dbReference type="InterPro" id="IPR013780">
    <property type="entry name" value="Glyco_hydro_b"/>
</dbReference>
<dbReference type="Pfam" id="PF17137">
    <property type="entry name" value="DUF5110"/>
    <property type="match status" value="1"/>
</dbReference>
<dbReference type="EMBL" id="FODJ01000010">
    <property type="protein sequence ID" value="SEO63335.1"/>
    <property type="molecule type" value="Genomic_DNA"/>
</dbReference>
<evidence type="ECO:0000259" key="6">
    <source>
        <dbReference type="Pfam" id="PF21365"/>
    </source>
</evidence>
<dbReference type="InterPro" id="IPR017853">
    <property type="entry name" value="GH"/>
</dbReference>
<feature type="domain" description="Glycoside hydrolase family 31 TIM barrel" evidence="3">
    <location>
        <begin position="202"/>
        <end position="515"/>
    </location>
</feature>
<dbReference type="SUPFAM" id="SSF51011">
    <property type="entry name" value="Glycosyl hydrolase domain"/>
    <property type="match status" value="1"/>
</dbReference>
<dbReference type="InterPro" id="IPR025887">
    <property type="entry name" value="Glyco_hydro_31_N_dom"/>
</dbReference>
<evidence type="ECO:0000256" key="1">
    <source>
        <dbReference type="ARBA" id="ARBA00007806"/>
    </source>
</evidence>
<dbReference type="PANTHER" id="PTHR43863:SF2">
    <property type="entry name" value="MALTASE-GLUCOAMYLASE"/>
    <property type="match status" value="1"/>
</dbReference>
<keyword evidence="2 7" id="KW-0378">Hydrolase</keyword>
<dbReference type="InterPro" id="IPR051816">
    <property type="entry name" value="Glycosyl_Hydrolase_31"/>
</dbReference>
<gene>
    <name evidence="7" type="ORF">SAMN04488134_11014</name>
</gene>
<dbReference type="Pfam" id="PF13802">
    <property type="entry name" value="Gal_mutarotas_2"/>
    <property type="match status" value="1"/>
</dbReference>
<proteinExistence type="inferred from homology"/>
<dbReference type="PANTHER" id="PTHR43863">
    <property type="entry name" value="HYDROLASE, PUTATIVE (AFU_ORTHOLOGUE AFUA_1G03140)-RELATED"/>
    <property type="match status" value="1"/>
</dbReference>
<feature type="domain" description="Glycosyl hydrolase family 31 C-terminal" evidence="6">
    <location>
        <begin position="524"/>
        <end position="608"/>
    </location>
</feature>
<evidence type="ECO:0000259" key="5">
    <source>
        <dbReference type="Pfam" id="PF17137"/>
    </source>
</evidence>
<dbReference type="CDD" id="cd06592">
    <property type="entry name" value="GH31_NET37"/>
    <property type="match status" value="1"/>
</dbReference>
<dbReference type="GO" id="GO:0030246">
    <property type="term" value="F:carbohydrate binding"/>
    <property type="evidence" value="ECO:0007669"/>
    <property type="project" value="InterPro"/>
</dbReference>
<reference evidence="7 8" key="1">
    <citation type="submission" date="2016-10" db="EMBL/GenBank/DDBJ databases">
        <authorList>
            <person name="de Groot N.N."/>
        </authorList>
    </citation>
    <scope>NUCLEOTIDE SEQUENCE [LARGE SCALE GENOMIC DNA]</scope>
    <source>
        <strain evidence="7 8">CGMCC 1.10434</strain>
    </source>
</reference>
<protein>
    <submittedName>
        <fullName evidence="7">Alpha-D-xyloside xylohydrolase</fullName>
    </submittedName>
</protein>
<keyword evidence="8" id="KW-1185">Reference proteome</keyword>